<keyword evidence="1" id="KW-0732">Signal</keyword>
<dbReference type="AlphaFoldDB" id="A0A7C9V9S4"/>
<proteinExistence type="predicted"/>
<dbReference type="RefSeq" id="WP_165113516.1">
    <property type="nucleotide sequence ID" value="NZ_JAAKZG010000001.1"/>
</dbReference>
<dbReference type="EMBL" id="JAAKZG010000001">
    <property type="protein sequence ID" value="NGN39731.1"/>
    <property type="molecule type" value="Genomic_DNA"/>
</dbReference>
<organism evidence="2 3">
    <name type="scientific">Mesorhizobium zhangyense</name>
    <dbReference type="NCBI Taxonomy" id="1776730"/>
    <lineage>
        <taxon>Bacteria</taxon>
        <taxon>Pseudomonadati</taxon>
        <taxon>Pseudomonadota</taxon>
        <taxon>Alphaproteobacteria</taxon>
        <taxon>Hyphomicrobiales</taxon>
        <taxon>Phyllobacteriaceae</taxon>
        <taxon>Mesorhizobium</taxon>
    </lineage>
</organism>
<reference evidence="2 3" key="1">
    <citation type="submission" date="2020-02" db="EMBL/GenBank/DDBJ databases">
        <title>Genome sequence of the type strain CGMCC 1.15528 of Mesorhizobium zhangyense.</title>
        <authorList>
            <person name="Gao J."/>
            <person name="Sun J."/>
        </authorList>
    </citation>
    <scope>NUCLEOTIDE SEQUENCE [LARGE SCALE GENOMIC DNA]</scope>
    <source>
        <strain evidence="2 3">CGMCC 1.15528</strain>
    </source>
</reference>
<evidence type="ECO:0000313" key="2">
    <source>
        <dbReference type="EMBL" id="NGN39731.1"/>
    </source>
</evidence>
<feature type="chain" id="PRO_5028898382" description="DUF680 domain-containing protein" evidence="1">
    <location>
        <begin position="21"/>
        <end position="108"/>
    </location>
</feature>
<protein>
    <recommendedName>
        <fullName evidence="4">DUF680 domain-containing protein</fullName>
    </recommendedName>
</protein>
<keyword evidence="3" id="KW-1185">Reference proteome</keyword>
<gene>
    <name evidence="2" type="ORF">G6N74_01500</name>
</gene>
<sequence length="108" mass="11754">MKKLLFAFAAVLFVSGSALADEYPVAVGSDSAPKTVIMQRKHEVMDRNYTAMDPGYEVRQNERDGDAAPESRVLAAGPLDHTTTAAIEAPEYGPHVNDRYGDAQPSMR</sequence>
<feature type="signal peptide" evidence="1">
    <location>
        <begin position="1"/>
        <end position="20"/>
    </location>
</feature>
<evidence type="ECO:0000313" key="3">
    <source>
        <dbReference type="Proteomes" id="UP000481252"/>
    </source>
</evidence>
<comment type="caution">
    <text evidence="2">The sequence shown here is derived from an EMBL/GenBank/DDBJ whole genome shotgun (WGS) entry which is preliminary data.</text>
</comment>
<evidence type="ECO:0000256" key="1">
    <source>
        <dbReference type="SAM" id="SignalP"/>
    </source>
</evidence>
<name>A0A7C9V9S4_9HYPH</name>
<accession>A0A7C9V9S4</accession>
<dbReference type="Proteomes" id="UP000481252">
    <property type="component" value="Unassembled WGS sequence"/>
</dbReference>
<evidence type="ECO:0008006" key="4">
    <source>
        <dbReference type="Google" id="ProtNLM"/>
    </source>
</evidence>